<dbReference type="Proteomes" id="UP001057291">
    <property type="component" value="Unassembled WGS sequence"/>
</dbReference>
<dbReference type="Pfam" id="PF00288">
    <property type="entry name" value="GHMP_kinases_N"/>
    <property type="match status" value="1"/>
</dbReference>
<evidence type="ECO:0000256" key="12">
    <source>
        <dbReference type="ARBA" id="ARBA00049954"/>
    </source>
</evidence>
<dbReference type="NCBIfam" id="NF002288">
    <property type="entry name" value="PRK01212.1-4"/>
    <property type="match status" value="1"/>
</dbReference>
<dbReference type="GO" id="GO:0005737">
    <property type="term" value="C:cytoplasm"/>
    <property type="evidence" value="ECO:0007669"/>
    <property type="project" value="UniProtKB-SubCell"/>
</dbReference>
<comment type="pathway">
    <text evidence="1 13">Amino-acid biosynthesis; L-threonine biosynthesis; L-threonine from L-aspartate: step 4/5.</text>
</comment>
<dbReference type="InterPro" id="IPR006203">
    <property type="entry name" value="GHMP_knse_ATP-bd_CS"/>
</dbReference>
<comment type="subcellular location">
    <subcellularLocation>
        <location evidence="13">Cytoplasm</location>
    </subcellularLocation>
</comment>
<comment type="function">
    <text evidence="12 13">Catalyzes the ATP-dependent phosphorylation of L-homoserine to L-homoserine phosphate.</text>
</comment>
<dbReference type="InterPro" id="IPR036554">
    <property type="entry name" value="GHMP_kinase_C_sf"/>
</dbReference>
<evidence type="ECO:0000256" key="13">
    <source>
        <dbReference type="HAMAP-Rule" id="MF_00384"/>
    </source>
</evidence>
<evidence type="ECO:0000259" key="15">
    <source>
        <dbReference type="Pfam" id="PF08544"/>
    </source>
</evidence>
<evidence type="ECO:0000256" key="5">
    <source>
        <dbReference type="ARBA" id="ARBA00022605"/>
    </source>
</evidence>
<dbReference type="EMBL" id="BOQE01000001">
    <property type="protein sequence ID" value="GIM44578.1"/>
    <property type="molecule type" value="Genomic_DNA"/>
</dbReference>
<keyword evidence="7 13" id="KW-0791">Threonine biosynthesis</keyword>
<keyword evidence="8 13" id="KW-0547">Nucleotide-binding</keyword>
<evidence type="ECO:0000313" key="16">
    <source>
        <dbReference type="EMBL" id="GIM44578.1"/>
    </source>
</evidence>
<dbReference type="InterPro" id="IPR006204">
    <property type="entry name" value="GHMP_kinase_N_dom"/>
</dbReference>
<dbReference type="AlphaFoldDB" id="A0AAV4LA61"/>
<comment type="caution">
    <text evidence="16">The sequence shown here is derived from an EMBL/GenBank/DDBJ whole genome shotgun (WGS) entry which is preliminary data.</text>
</comment>
<dbReference type="InterPro" id="IPR000870">
    <property type="entry name" value="Homoserine_kinase"/>
</dbReference>
<evidence type="ECO:0000256" key="3">
    <source>
        <dbReference type="ARBA" id="ARBA00012078"/>
    </source>
</evidence>
<keyword evidence="6 13" id="KW-0808">Transferase</keyword>
<evidence type="ECO:0000256" key="6">
    <source>
        <dbReference type="ARBA" id="ARBA00022679"/>
    </source>
</evidence>
<dbReference type="SUPFAM" id="SSF55060">
    <property type="entry name" value="GHMP Kinase, C-terminal domain"/>
    <property type="match status" value="1"/>
</dbReference>
<keyword evidence="5 13" id="KW-0028">Amino-acid biosynthesis</keyword>
<keyword evidence="17" id="KW-1185">Reference proteome</keyword>
<reference evidence="16" key="1">
    <citation type="journal article" date="2023" name="Int. J. Syst. Evol. Microbiol.">
        <title>Collibacillus ludicampi gen. nov., sp. nov., a new soil bacterium of the family Alicyclobacillaceae.</title>
        <authorList>
            <person name="Jojima T."/>
            <person name="Ioku Y."/>
            <person name="Fukuta Y."/>
            <person name="Shirasaka N."/>
            <person name="Matsumura Y."/>
            <person name="Mori M."/>
        </authorList>
    </citation>
    <scope>NUCLEOTIDE SEQUENCE</scope>
    <source>
        <strain evidence="16">TP075</strain>
    </source>
</reference>
<keyword evidence="10 13" id="KW-0067">ATP-binding</keyword>
<feature type="domain" description="GHMP kinase N-terminal" evidence="14">
    <location>
        <begin position="58"/>
        <end position="140"/>
    </location>
</feature>
<evidence type="ECO:0000256" key="9">
    <source>
        <dbReference type="ARBA" id="ARBA00022777"/>
    </source>
</evidence>
<dbReference type="GO" id="GO:0005524">
    <property type="term" value="F:ATP binding"/>
    <property type="evidence" value="ECO:0007669"/>
    <property type="project" value="UniProtKB-UniRule"/>
</dbReference>
<sequence>MRVRVKVPATTANLGPGFDTLGMALSLYNEIEVEPWTGGVKIEVSGEGKDLVPRATNNSVYQAIQMVYERIGIRMRGVRIHIHNEIPVTRGLGSSATAIVGGLLGANALCGNLLTESQLIEMAVQLEGHPDNVAPALLGGVVVSGVVGGKTYVKRFNPPEGLRCVVVTPDFQLSTLASRRALPASVAFKDAVHNVNCVALLVSALAEGDLTLFSSVMQDRLHEPYRRKLIPGMEEAFAAAKGAGALSVALSGSGPSLIAFCTSGYEHVGHAMRAAFQNAGVTARVLQLFPEKNGAQVLHS</sequence>
<dbReference type="GO" id="GO:0009088">
    <property type="term" value="P:threonine biosynthetic process"/>
    <property type="evidence" value="ECO:0007669"/>
    <property type="project" value="UniProtKB-UniRule"/>
</dbReference>
<evidence type="ECO:0000256" key="10">
    <source>
        <dbReference type="ARBA" id="ARBA00022840"/>
    </source>
</evidence>
<dbReference type="Pfam" id="PF08544">
    <property type="entry name" value="GHMP_kinases_C"/>
    <property type="match status" value="1"/>
</dbReference>
<accession>A0AAV4LA61</accession>
<evidence type="ECO:0000256" key="7">
    <source>
        <dbReference type="ARBA" id="ARBA00022697"/>
    </source>
</evidence>
<evidence type="ECO:0000256" key="8">
    <source>
        <dbReference type="ARBA" id="ARBA00022741"/>
    </source>
</evidence>
<proteinExistence type="inferred from homology"/>
<evidence type="ECO:0000256" key="1">
    <source>
        <dbReference type="ARBA" id="ARBA00005015"/>
    </source>
</evidence>
<evidence type="ECO:0000256" key="2">
    <source>
        <dbReference type="ARBA" id="ARBA00007370"/>
    </source>
</evidence>
<dbReference type="Gene3D" id="3.30.230.10">
    <property type="match status" value="1"/>
</dbReference>
<dbReference type="PROSITE" id="PS00627">
    <property type="entry name" value="GHMP_KINASES_ATP"/>
    <property type="match status" value="1"/>
</dbReference>
<keyword evidence="9 13" id="KW-0418">Kinase</keyword>
<dbReference type="PANTHER" id="PTHR20861">
    <property type="entry name" value="HOMOSERINE/4-DIPHOSPHOCYTIDYL-2-C-METHYL-D-ERYTHRITOL KINASE"/>
    <property type="match status" value="1"/>
</dbReference>
<evidence type="ECO:0000256" key="4">
    <source>
        <dbReference type="ARBA" id="ARBA00017858"/>
    </source>
</evidence>
<evidence type="ECO:0000259" key="14">
    <source>
        <dbReference type="Pfam" id="PF00288"/>
    </source>
</evidence>
<feature type="domain" description="GHMP kinase C-terminal" evidence="15">
    <location>
        <begin position="202"/>
        <end position="275"/>
    </location>
</feature>
<dbReference type="RefSeq" id="WP_282197849.1">
    <property type="nucleotide sequence ID" value="NZ_BOQE01000001.1"/>
</dbReference>
<dbReference type="PIRSF" id="PIRSF000676">
    <property type="entry name" value="Homoser_kin"/>
    <property type="match status" value="1"/>
</dbReference>
<dbReference type="SUPFAM" id="SSF54211">
    <property type="entry name" value="Ribosomal protein S5 domain 2-like"/>
    <property type="match status" value="1"/>
</dbReference>
<keyword evidence="13" id="KW-0963">Cytoplasm</keyword>
<dbReference type="GO" id="GO:0004413">
    <property type="term" value="F:homoserine kinase activity"/>
    <property type="evidence" value="ECO:0007669"/>
    <property type="project" value="UniProtKB-UniRule"/>
</dbReference>
<organism evidence="16 17">
    <name type="scientific">Collibacillus ludicampi</name>
    <dbReference type="NCBI Taxonomy" id="2771369"/>
    <lineage>
        <taxon>Bacteria</taxon>
        <taxon>Bacillati</taxon>
        <taxon>Bacillota</taxon>
        <taxon>Bacilli</taxon>
        <taxon>Bacillales</taxon>
        <taxon>Alicyclobacillaceae</taxon>
        <taxon>Collibacillus</taxon>
    </lineage>
</organism>
<evidence type="ECO:0000256" key="11">
    <source>
        <dbReference type="ARBA" id="ARBA00049375"/>
    </source>
</evidence>
<comment type="similarity">
    <text evidence="2 13">Belongs to the GHMP kinase family. Homoserine kinase subfamily.</text>
</comment>
<dbReference type="InterPro" id="IPR013750">
    <property type="entry name" value="GHMP_kinase_C_dom"/>
</dbReference>
<dbReference type="InterPro" id="IPR014721">
    <property type="entry name" value="Ribsml_uS5_D2-typ_fold_subgr"/>
</dbReference>
<dbReference type="EC" id="2.7.1.39" evidence="3 13"/>
<dbReference type="InterPro" id="IPR020568">
    <property type="entry name" value="Ribosomal_Su5_D2-typ_SF"/>
</dbReference>
<comment type="catalytic activity">
    <reaction evidence="11 13">
        <text>L-homoserine + ATP = O-phospho-L-homoserine + ADP + H(+)</text>
        <dbReference type="Rhea" id="RHEA:13985"/>
        <dbReference type="ChEBI" id="CHEBI:15378"/>
        <dbReference type="ChEBI" id="CHEBI:30616"/>
        <dbReference type="ChEBI" id="CHEBI:57476"/>
        <dbReference type="ChEBI" id="CHEBI:57590"/>
        <dbReference type="ChEBI" id="CHEBI:456216"/>
        <dbReference type="EC" id="2.7.1.39"/>
    </reaction>
</comment>
<evidence type="ECO:0000313" key="17">
    <source>
        <dbReference type="Proteomes" id="UP001057291"/>
    </source>
</evidence>
<dbReference type="PRINTS" id="PR00958">
    <property type="entry name" value="HOMSERKINASE"/>
</dbReference>
<dbReference type="PANTHER" id="PTHR20861:SF1">
    <property type="entry name" value="HOMOSERINE KINASE"/>
    <property type="match status" value="1"/>
</dbReference>
<gene>
    <name evidence="13 16" type="primary">thrB</name>
    <name evidence="16" type="ORF">DNHGIG_01270</name>
</gene>
<dbReference type="HAMAP" id="MF_00384">
    <property type="entry name" value="Homoser_kinase"/>
    <property type="match status" value="1"/>
</dbReference>
<dbReference type="NCBIfam" id="TIGR00191">
    <property type="entry name" value="thrB"/>
    <property type="match status" value="1"/>
</dbReference>
<protein>
    <recommendedName>
        <fullName evidence="4 13">Homoserine kinase</fullName>
        <shortName evidence="13">HK</shortName>
        <shortName evidence="13">HSK</shortName>
        <ecNumber evidence="3 13">2.7.1.39</ecNumber>
    </recommendedName>
</protein>
<feature type="binding site" evidence="13">
    <location>
        <begin position="87"/>
        <end position="97"/>
    </location>
    <ligand>
        <name>ATP</name>
        <dbReference type="ChEBI" id="CHEBI:30616"/>
    </ligand>
</feature>
<dbReference type="Gene3D" id="3.30.70.890">
    <property type="entry name" value="GHMP kinase, C-terminal domain"/>
    <property type="match status" value="1"/>
</dbReference>
<name>A0AAV4LA61_9BACL</name>